<keyword evidence="3" id="KW-1185">Reference proteome</keyword>
<evidence type="ECO:0000313" key="3">
    <source>
        <dbReference type="Proteomes" id="UP001152024"/>
    </source>
</evidence>
<evidence type="ECO:0000313" key="2">
    <source>
        <dbReference type="EMBL" id="KAJ4129901.1"/>
    </source>
</evidence>
<sequence length="199" mass="23768">MEQIIKVYEFRKTFDRRLKRTVDGSHWPHMCFVQNRPPKYWEKDLPCIYPACTKNDDGNWGSQYCVTIRPPMFGSDMHKPNFFHLYCFGLVADLNYLPHLHRLWPLNQLTWRRADMALKRDNIRQFLEPAAQLLIQEFKETYYDWCADQAGVPRKPEGSDKGPTHPDEVALQREESFKDRFPHNPNDPRDFKLIPIMLE</sequence>
<gene>
    <name evidence="2" type="ORF">NW768_006872</name>
</gene>
<accession>A0ABQ8R9Q7</accession>
<proteinExistence type="predicted"/>
<dbReference type="Proteomes" id="UP001152024">
    <property type="component" value="Unassembled WGS sequence"/>
</dbReference>
<feature type="region of interest" description="Disordered" evidence="1">
    <location>
        <begin position="153"/>
        <end position="189"/>
    </location>
</feature>
<feature type="compositionally biased region" description="Basic and acidic residues" evidence="1">
    <location>
        <begin position="154"/>
        <end position="189"/>
    </location>
</feature>
<reference evidence="2" key="1">
    <citation type="submission" date="2022-09" db="EMBL/GenBank/DDBJ databases">
        <title>Fusarium specimens isolated from Avocado Roots.</title>
        <authorList>
            <person name="Stajich J."/>
            <person name="Roper C."/>
            <person name="Heimlech-Rivalta G."/>
        </authorList>
    </citation>
    <scope>NUCLEOTIDE SEQUENCE</scope>
    <source>
        <strain evidence="2">CF00095</strain>
    </source>
</reference>
<comment type="caution">
    <text evidence="2">The sequence shown here is derived from an EMBL/GenBank/DDBJ whole genome shotgun (WGS) entry which is preliminary data.</text>
</comment>
<name>A0ABQ8R9Q7_FUSEQ</name>
<organism evidence="2 3">
    <name type="scientific">Fusarium equiseti</name>
    <name type="common">Fusarium scirpi</name>
    <dbReference type="NCBI Taxonomy" id="61235"/>
    <lineage>
        <taxon>Eukaryota</taxon>
        <taxon>Fungi</taxon>
        <taxon>Dikarya</taxon>
        <taxon>Ascomycota</taxon>
        <taxon>Pezizomycotina</taxon>
        <taxon>Sordariomycetes</taxon>
        <taxon>Hypocreomycetidae</taxon>
        <taxon>Hypocreales</taxon>
        <taxon>Nectriaceae</taxon>
        <taxon>Fusarium</taxon>
        <taxon>Fusarium incarnatum-equiseti species complex</taxon>
    </lineage>
</organism>
<dbReference type="EMBL" id="JAOQBH010000010">
    <property type="protein sequence ID" value="KAJ4129901.1"/>
    <property type="molecule type" value="Genomic_DNA"/>
</dbReference>
<protein>
    <submittedName>
        <fullName evidence="2">Uncharacterized protein</fullName>
    </submittedName>
</protein>
<evidence type="ECO:0000256" key="1">
    <source>
        <dbReference type="SAM" id="MobiDB-lite"/>
    </source>
</evidence>